<keyword evidence="4" id="KW-0472">Membrane</keyword>
<dbReference type="SMART" id="SM00062">
    <property type="entry name" value="PBPb"/>
    <property type="match status" value="1"/>
</dbReference>
<evidence type="ECO:0000256" key="4">
    <source>
        <dbReference type="SAM" id="Phobius"/>
    </source>
</evidence>
<evidence type="ECO:0000256" key="1">
    <source>
        <dbReference type="ARBA" id="ARBA00001946"/>
    </source>
</evidence>
<name>A0A4P9K3P1_9GAMM</name>
<dbReference type="EMBL" id="CP040602">
    <property type="protein sequence ID" value="QCU89512.1"/>
    <property type="molecule type" value="Genomic_DNA"/>
</dbReference>
<dbReference type="Proteomes" id="UP000304864">
    <property type="component" value="Chromosome"/>
</dbReference>
<dbReference type="KEGG" id="thig:FE785_02110"/>
<keyword evidence="4" id="KW-0812">Transmembrane</keyword>
<dbReference type="GO" id="GO:1902201">
    <property type="term" value="P:negative regulation of bacterial-type flagellum-dependent cell motility"/>
    <property type="evidence" value="ECO:0007669"/>
    <property type="project" value="TreeGrafter"/>
</dbReference>
<dbReference type="InterPro" id="IPR001638">
    <property type="entry name" value="Solute-binding_3/MltF_N"/>
</dbReference>
<reference evidence="7 8" key="1">
    <citation type="submission" date="2019-05" db="EMBL/GenBank/DDBJ databases">
        <title>Thiomicrorhabdus sediminis sp. nov, a novel sulfur-oxidizing bacterium isolated from coastal sediment.</title>
        <authorList>
            <person name="Liu X."/>
        </authorList>
    </citation>
    <scope>NUCLEOTIDE SEQUENCE [LARGE SCALE GENOMIC DNA]</scope>
    <source>
        <strain evidence="7 8">G1</strain>
    </source>
</reference>
<dbReference type="AlphaFoldDB" id="A0A4P9K3P1"/>
<proteinExistence type="predicted"/>
<dbReference type="Pfam" id="PF00990">
    <property type="entry name" value="GGDEF"/>
    <property type="match status" value="1"/>
</dbReference>
<evidence type="ECO:0000256" key="5">
    <source>
        <dbReference type="SAM" id="SignalP"/>
    </source>
</evidence>
<dbReference type="SMART" id="SM00267">
    <property type="entry name" value="GGDEF"/>
    <property type="match status" value="1"/>
</dbReference>
<evidence type="ECO:0000256" key="2">
    <source>
        <dbReference type="ARBA" id="ARBA00012528"/>
    </source>
</evidence>
<dbReference type="InterPro" id="IPR029787">
    <property type="entry name" value="Nucleotide_cyclase"/>
</dbReference>
<feature type="chain" id="PRO_5020698015" description="diguanylate cyclase" evidence="5">
    <location>
        <begin position="23"/>
        <end position="877"/>
    </location>
</feature>
<dbReference type="Gene3D" id="3.30.70.270">
    <property type="match status" value="1"/>
</dbReference>
<keyword evidence="5" id="KW-0732">Signal</keyword>
<dbReference type="Gene3D" id="3.30.450.20">
    <property type="entry name" value="PAS domain"/>
    <property type="match status" value="1"/>
</dbReference>
<dbReference type="InterPro" id="IPR043128">
    <property type="entry name" value="Rev_trsase/Diguanyl_cyclase"/>
</dbReference>
<gene>
    <name evidence="7" type="ORF">FE785_02110</name>
</gene>
<dbReference type="EC" id="2.7.7.65" evidence="2"/>
<dbReference type="CDD" id="cd01007">
    <property type="entry name" value="PBP2_BvgS_HisK_like"/>
    <property type="match status" value="1"/>
</dbReference>
<dbReference type="RefSeq" id="WP_138563942.1">
    <property type="nucleotide sequence ID" value="NZ_CP040602.1"/>
</dbReference>
<evidence type="ECO:0000256" key="3">
    <source>
        <dbReference type="ARBA" id="ARBA00034247"/>
    </source>
</evidence>
<dbReference type="InterPro" id="IPR000160">
    <property type="entry name" value="GGDEF_dom"/>
</dbReference>
<evidence type="ECO:0000259" key="6">
    <source>
        <dbReference type="PROSITE" id="PS50887"/>
    </source>
</evidence>
<comment type="cofactor">
    <cofactor evidence="1">
        <name>Mg(2+)</name>
        <dbReference type="ChEBI" id="CHEBI:18420"/>
    </cofactor>
</comment>
<feature type="transmembrane region" description="Helical" evidence="4">
    <location>
        <begin position="563"/>
        <end position="587"/>
    </location>
</feature>
<sequence>MFRFIYILSLVVTMLSCNIALAQSPTPVKVQINWNHQFQFAGFYAAIQQGYYREAGLDVEVVKWRGGMNVVEEVLSGRAQFGVGYSTLLADYVRGQPIKLVMSGFQYSPMVLLSHEPIDSLEQLSGKRIMHDYNLQIASVLERASTLVNEPVVTIPSSGNLEDFIKHRVDLYSAYTTNEPYRLNKLGVPFYVLDPKSFGIQSYGDFVFTSAKLAKNEPAMVEKFKQATIQGWQYAINHQAEVVDYILHHYPVVKDRESLLAEAKSTAAYIKSGNLPIGSLYKEKLLSTALEAKNAGLISEQELAEFDTEHFLLSKNSLLFTKQELEYIANNPVIKIANDIEWEPFEYVDEHGDYKGIAADFLDVIAQRSGLQVEYVKDKTWAQVVDMAKQGDLDVYSCAVSTPERQKYMEFTEPYLQFPMVIASNDEVGFVNNYNMLSGHKVAVVKGYWSDEYLSIRYPEVELVRFDTIRQALNALNNGEVNFYSGNLASIIFAVRKYGLANIRIAGQPGETFNLSIGVNKSKLVLLGIMEKALASISESERQAIYNRWLGLKVINQVDYSNLMTIVVPLLLLILLLVGVVVLLGYLRNKKQEYLMKVYELSYATLISPDDFQIKWLSQSFRELSGFNKNIKDDTYYLYDLERIDLDDLADIRKQLMDGNTVTRELVARDLSGKSYTALANFSAETNFRNHITAILVTRQDITDKKKIHALAITDELTGLFNRRHFNEVLEQEVKRSQQENLNLCVAMVDVDYFKQVNDTYGHLKGDEVLAKIAKLLSLNFSRSNDYVFRIGGEEFFILSLDCNTKRFKEYAGHMVSAVEVLGIPNCNSEHRVVTISMGIKCYAEGEIPSASEIYSSADKLLYEAKVKGRNQACITD</sequence>
<dbReference type="PROSITE" id="PS50887">
    <property type="entry name" value="GGDEF"/>
    <property type="match status" value="1"/>
</dbReference>
<dbReference type="SUPFAM" id="SSF53850">
    <property type="entry name" value="Periplasmic binding protein-like II"/>
    <property type="match status" value="2"/>
</dbReference>
<dbReference type="InterPro" id="IPR050469">
    <property type="entry name" value="Diguanylate_Cyclase"/>
</dbReference>
<protein>
    <recommendedName>
        <fullName evidence="2">diguanylate cyclase</fullName>
        <ecNumber evidence="2">2.7.7.65</ecNumber>
    </recommendedName>
</protein>
<dbReference type="Pfam" id="PF09084">
    <property type="entry name" value="NMT1"/>
    <property type="match status" value="1"/>
</dbReference>
<dbReference type="SUPFAM" id="SSF55073">
    <property type="entry name" value="Nucleotide cyclase"/>
    <property type="match status" value="1"/>
</dbReference>
<comment type="catalytic activity">
    <reaction evidence="3">
        <text>2 GTP = 3',3'-c-di-GMP + 2 diphosphate</text>
        <dbReference type="Rhea" id="RHEA:24898"/>
        <dbReference type="ChEBI" id="CHEBI:33019"/>
        <dbReference type="ChEBI" id="CHEBI:37565"/>
        <dbReference type="ChEBI" id="CHEBI:58805"/>
        <dbReference type="EC" id="2.7.7.65"/>
    </reaction>
</comment>
<feature type="domain" description="GGDEF" evidence="6">
    <location>
        <begin position="742"/>
        <end position="877"/>
    </location>
</feature>
<dbReference type="InterPro" id="IPR015168">
    <property type="entry name" value="SsuA/THI5"/>
</dbReference>
<dbReference type="PANTHER" id="PTHR45138">
    <property type="entry name" value="REGULATORY COMPONENTS OF SENSORY TRANSDUCTION SYSTEM"/>
    <property type="match status" value="1"/>
</dbReference>
<feature type="signal peptide" evidence="5">
    <location>
        <begin position="1"/>
        <end position="22"/>
    </location>
</feature>
<dbReference type="GO" id="GO:0052621">
    <property type="term" value="F:diguanylate cyclase activity"/>
    <property type="evidence" value="ECO:0007669"/>
    <property type="project" value="UniProtKB-EC"/>
</dbReference>
<evidence type="ECO:0000313" key="8">
    <source>
        <dbReference type="Proteomes" id="UP000304864"/>
    </source>
</evidence>
<keyword evidence="8" id="KW-1185">Reference proteome</keyword>
<dbReference type="PROSITE" id="PS51257">
    <property type="entry name" value="PROKAR_LIPOPROTEIN"/>
    <property type="match status" value="1"/>
</dbReference>
<dbReference type="NCBIfam" id="TIGR00254">
    <property type="entry name" value="GGDEF"/>
    <property type="match status" value="1"/>
</dbReference>
<dbReference type="Pfam" id="PF00497">
    <property type="entry name" value="SBP_bac_3"/>
    <property type="match status" value="1"/>
</dbReference>
<dbReference type="GO" id="GO:0005886">
    <property type="term" value="C:plasma membrane"/>
    <property type="evidence" value="ECO:0007669"/>
    <property type="project" value="TreeGrafter"/>
</dbReference>
<keyword evidence="4" id="KW-1133">Transmembrane helix</keyword>
<accession>A0A4P9K3P1</accession>
<dbReference type="GO" id="GO:0043709">
    <property type="term" value="P:cell adhesion involved in single-species biofilm formation"/>
    <property type="evidence" value="ECO:0007669"/>
    <property type="project" value="TreeGrafter"/>
</dbReference>
<organism evidence="7 8">
    <name type="scientific">Thiomicrorhabdus sediminis</name>
    <dbReference type="NCBI Taxonomy" id="2580412"/>
    <lineage>
        <taxon>Bacteria</taxon>
        <taxon>Pseudomonadati</taxon>
        <taxon>Pseudomonadota</taxon>
        <taxon>Gammaproteobacteria</taxon>
        <taxon>Thiotrichales</taxon>
        <taxon>Piscirickettsiaceae</taxon>
        <taxon>Thiomicrorhabdus</taxon>
    </lineage>
</organism>
<evidence type="ECO:0000313" key="7">
    <source>
        <dbReference type="EMBL" id="QCU89512.1"/>
    </source>
</evidence>
<dbReference type="CDD" id="cd01949">
    <property type="entry name" value="GGDEF"/>
    <property type="match status" value="1"/>
</dbReference>
<dbReference type="OrthoDB" id="9180959at2"/>
<dbReference type="FunFam" id="3.30.70.270:FF:000001">
    <property type="entry name" value="Diguanylate cyclase domain protein"/>
    <property type="match status" value="1"/>
</dbReference>
<dbReference type="PANTHER" id="PTHR45138:SF9">
    <property type="entry name" value="DIGUANYLATE CYCLASE DGCM-RELATED"/>
    <property type="match status" value="1"/>
</dbReference>
<dbReference type="Gene3D" id="3.40.190.10">
    <property type="entry name" value="Periplasmic binding protein-like II"/>
    <property type="match status" value="4"/>
</dbReference>